<evidence type="ECO:0000313" key="2">
    <source>
        <dbReference type="EMBL" id="HIU94695.1"/>
    </source>
</evidence>
<gene>
    <name evidence="2" type="ORF">IAD24_05990</name>
</gene>
<comment type="caution">
    <text evidence="2">The sequence shown here is derived from an EMBL/GenBank/DDBJ whole genome shotgun (WGS) entry which is preliminary data.</text>
</comment>
<reference evidence="2" key="2">
    <citation type="journal article" date="2021" name="PeerJ">
        <title>Extensive microbial diversity within the chicken gut microbiome revealed by metagenomics and culture.</title>
        <authorList>
            <person name="Gilroy R."/>
            <person name="Ravi A."/>
            <person name="Getino M."/>
            <person name="Pursley I."/>
            <person name="Horton D.L."/>
            <person name="Alikhan N.F."/>
            <person name="Baker D."/>
            <person name="Gharbi K."/>
            <person name="Hall N."/>
            <person name="Watson M."/>
            <person name="Adriaenssens E.M."/>
            <person name="Foster-Nyarko E."/>
            <person name="Jarju S."/>
            <person name="Secka A."/>
            <person name="Antonio M."/>
            <person name="Oren A."/>
            <person name="Chaudhuri R.R."/>
            <person name="La Ragione R."/>
            <person name="Hildebrand F."/>
            <person name="Pallen M.J."/>
        </authorList>
    </citation>
    <scope>NUCLEOTIDE SEQUENCE</scope>
    <source>
        <strain evidence="2">ChiGjej2B2-16831</strain>
    </source>
</reference>
<evidence type="ECO:0000313" key="3">
    <source>
        <dbReference type="Proteomes" id="UP000824128"/>
    </source>
</evidence>
<evidence type="ECO:0000256" key="1">
    <source>
        <dbReference type="SAM" id="MobiDB-lite"/>
    </source>
</evidence>
<dbReference type="Proteomes" id="UP000824128">
    <property type="component" value="Unassembled WGS sequence"/>
</dbReference>
<sequence length="84" mass="9291">MRCSCQQCGAYMVQQERGLESRCVCPQCLRTCSACMGTEQQPEHREGLALIAYLRERYDERLSGGADRAGEAPCDPGDPGGYRD</sequence>
<protein>
    <submittedName>
        <fullName evidence="2">Uncharacterized protein</fullName>
    </submittedName>
</protein>
<dbReference type="AlphaFoldDB" id="A0A9D1N426"/>
<dbReference type="EMBL" id="DVNZ01000190">
    <property type="protein sequence ID" value="HIU94695.1"/>
    <property type="molecule type" value="Genomic_DNA"/>
</dbReference>
<proteinExistence type="predicted"/>
<reference evidence="2" key="1">
    <citation type="submission" date="2020-10" db="EMBL/GenBank/DDBJ databases">
        <authorList>
            <person name="Gilroy R."/>
        </authorList>
    </citation>
    <scope>NUCLEOTIDE SEQUENCE</scope>
    <source>
        <strain evidence="2">ChiGjej2B2-16831</strain>
    </source>
</reference>
<name>A0A9D1N426_9FIRM</name>
<feature type="region of interest" description="Disordered" evidence="1">
    <location>
        <begin position="62"/>
        <end position="84"/>
    </location>
</feature>
<accession>A0A9D1N426</accession>
<organism evidence="2 3">
    <name type="scientific">Candidatus Aphodomorpha intestinavium</name>
    <dbReference type="NCBI Taxonomy" id="2840672"/>
    <lineage>
        <taxon>Bacteria</taxon>
        <taxon>Bacillati</taxon>
        <taxon>Bacillota</taxon>
        <taxon>Clostridia</taxon>
        <taxon>Eubacteriales</taxon>
        <taxon>Candidatus Aphodomorpha</taxon>
    </lineage>
</organism>